<name>A7EED0_SCLS1</name>
<evidence type="ECO:0000313" key="2">
    <source>
        <dbReference type="Proteomes" id="UP000001312"/>
    </source>
</evidence>
<accession>A7EED0</accession>
<gene>
    <name evidence="1" type="ORF">SS1G_03670</name>
</gene>
<sequence>MLREYGEGSRVAEWEKWEFHRRRDAYAVPSTWKWFGPSCHGTGA</sequence>
<dbReference type="InParanoid" id="A7EED0"/>
<proteinExistence type="predicted"/>
<keyword evidence="2" id="KW-1185">Reference proteome</keyword>
<evidence type="ECO:0000313" key="1">
    <source>
        <dbReference type="EMBL" id="EDO01196.1"/>
    </source>
</evidence>
<reference evidence="2" key="1">
    <citation type="journal article" date="2011" name="PLoS Genet.">
        <title>Genomic analysis of the necrotrophic fungal pathogens Sclerotinia sclerotiorum and Botrytis cinerea.</title>
        <authorList>
            <person name="Amselem J."/>
            <person name="Cuomo C.A."/>
            <person name="van Kan J.A."/>
            <person name="Viaud M."/>
            <person name="Benito E.P."/>
            <person name="Couloux A."/>
            <person name="Coutinho P.M."/>
            <person name="de Vries R.P."/>
            <person name="Dyer P.S."/>
            <person name="Fillinger S."/>
            <person name="Fournier E."/>
            <person name="Gout L."/>
            <person name="Hahn M."/>
            <person name="Kohn L."/>
            <person name="Lapalu N."/>
            <person name="Plummer K.M."/>
            <person name="Pradier J.M."/>
            <person name="Quevillon E."/>
            <person name="Sharon A."/>
            <person name="Simon A."/>
            <person name="ten Have A."/>
            <person name="Tudzynski B."/>
            <person name="Tudzynski P."/>
            <person name="Wincker P."/>
            <person name="Andrew M."/>
            <person name="Anthouard V."/>
            <person name="Beever R.E."/>
            <person name="Beffa R."/>
            <person name="Benoit I."/>
            <person name="Bouzid O."/>
            <person name="Brault B."/>
            <person name="Chen Z."/>
            <person name="Choquer M."/>
            <person name="Collemare J."/>
            <person name="Cotton P."/>
            <person name="Danchin E.G."/>
            <person name="Da Silva C."/>
            <person name="Gautier A."/>
            <person name="Giraud C."/>
            <person name="Giraud T."/>
            <person name="Gonzalez C."/>
            <person name="Grossetete S."/>
            <person name="Guldener U."/>
            <person name="Henrissat B."/>
            <person name="Howlett B.J."/>
            <person name="Kodira C."/>
            <person name="Kretschmer M."/>
            <person name="Lappartient A."/>
            <person name="Leroch M."/>
            <person name="Levis C."/>
            <person name="Mauceli E."/>
            <person name="Neuveglise C."/>
            <person name="Oeser B."/>
            <person name="Pearson M."/>
            <person name="Poulain J."/>
            <person name="Poussereau N."/>
            <person name="Quesneville H."/>
            <person name="Rascle C."/>
            <person name="Schumacher J."/>
            <person name="Segurens B."/>
            <person name="Sexton A."/>
            <person name="Silva E."/>
            <person name="Sirven C."/>
            <person name="Soanes D.M."/>
            <person name="Talbot N.J."/>
            <person name="Templeton M."/>
            <person name="Yandava C."/>
            <person name="Yarden O."/>
            <person name="Zeng Q."/>
            <person name="Rollins J.A."/>
            <person name="Lebrun M.H."/>
            <person name="Dickman M."/>
        </authorList>
    </citation>
    <scope>NUCLEOTIDE SEQUENCE [LARGE SCALE GENOMIC DNA]</scope>
    <source>
        <strain evidence="2">ATCC 18683 / 1980 / Ss-1</strain>
    </source>
</reference>
<protein>
    <submittedName>
        <fullName evidence="1">Uncharacterized protein</fullName>
    </submittedName>
</protein>
<dbReference type="RefSeq" id="XP_001595581.1">
    <property type="nucleotide sequence ID" value="XM_001595531.1"/>
</dbReference>
<dbReference type="GeneID" id="5491987"/>
<organism evidence="1 2">
    <name type="scientific">Sclerotinia sclerotiorum (strain ATCC 18683 / 1980 / Ss-1)</name>
    <name type="common">White mold</name>
    <name type="synonym">Whetzelinia sclerotiorum</name>
    <dbReference type="NCBI Taxonomy" id="665079"/>
    <lineage>
        <taxon>Eukaryota</taxon>
        <taxon>Fungi</taxon>
        <taxon>Dikarya</taxon>
        <taxon>Ascomycota</taxon>
        <taxon>Pezizomycotina</taxon>
        <taxon>Leotiomycetes</taxon>
        <taxon>Helotiales</taxon>
        <taxon>Sclerotiniaceae</taxon>
        <taxon>Sclerotinia</taxon>
    </lineage>
</organism>
<dbReference type="Proteomes" id="UP000001312">
    <property type="component" value="Unassembled WGS sequence"/>
</dbReference>
<dbReference type="HOGENOM" id="CLU_3224858_0_0_1"/>
<dbReference type="KEGG" id="ssl:SS1G_03670"/>
<dbReference type="EMBL" id="CH476624">
    <property type="protein sequence ID" value="EDO01196.1"/>
    <property type="molecule type" value="Genomic_DNA"/>
</dbReference>
<dbReference type="AlphaFoldDB" id="A7EED0"/>